<dbReference type="GeneID" id="106546405"/>
<reference evidence="3" key="1">
    <citation type="submission" date="2025-08" db="UniProtKB">
        <authorList>
            <consortium name="RefSeq"/>
        </authorList>
    </citation>
    <scope>IDENTIFICATION</scope>
</reference>
<proteinExistence type="predicted"/>
<accession>A0A6I9Y9I8</accession>
<keyword evidence="1" id="KW-0175">Coiled coil</keyword>
<feature type="coiled-coil region" evidence="1">
    <location>
        <begin position="128"/>
        <end position="197"/>
    </location>
</feature>
<gene>
    <name evidence="3" type="primary">LOC106546405</name>
</gene>
<dbReference type="KEGG" id="tsr:106546405"/>
<evidence type="ECO:0000313" key="2">
    <source>
        <dbReference type="Proteomes" id="UP000504617"/>
    </source>
</evidence>
<feature type="coiled-coil region" evidence="1">
    <location>
        <begin position="12"/>
        <end position="68"/>
    </location>
</feature>
<dbReference type="RefSeq" id="XP_013918750.1">
    <property type="nucleotide sequence ID" value="XM_014063275.1"/>
</dbReference>
<keyword evidence="2" id="KW-1185">Reference proteome</keyword>
<protein>
    <submittedName>
        <fullName evidence="3">Girdin-like</fullName>
    </submittedName>
</protein>
<dbReference type="Proteomes" id="UP000504617">
    <property type="component" value="Unplaced"/>
</dbReference>
<feature type="coiled-coil region" evidence="1">
    <location>
        <begin position="713"/>
        <end position="773"/>
    </location>
</feature>
<organism evidence="2 3">
    <name type="scientific">Thamnophis sirtalis</name>
    <dbReference type="NCBI Taxonomy" id="35019"/>
    <lineage>
        <taxon>Eukaryota</taxon>
        <taxon>Metazoa</taxon>
        <taxon>Chordata</taxon>
        <taxon>Craniata</taxon>
        <taxon>Vertebrata</taxon>
        <taxon>Euteleostomi</taxon>
        <taxon>Lepidosauria</taxon>
        <taxon>Squamata</taxon>
        <taxon>Bifurcata</taxon>
        <taxon>Unidentata</taxon>
        <taxon>Episquamata</taxon>
        <taxon>Toxicofera</taxon>
        <taxon>Serpentes</taxon>
        <taxon>Colubroidea</taxon>
        <taxon>Colubridae</taxon>
        <taxon>Natricinae</taxon>
        <taxon>Thamnophis</taxon>
    </lineage>
</organism>
<name>A0A6I9Y9I8_9SAUR</name>
<dbReference type="OrthoDB" id="9048348at2759"/>
<feature type="coiled-coil region" evidence="1">
    <location>
        <begin position="338"/>
        <end position="365"/>
    </location>
</feature>
<feature type="coiled-coil region" evidence="1">
    <location>
        <begin position="501"/>
        <end position="561"/>
    </location>
</feature>
<evidence type="ECO:0000256" key="1">
    <source>
        <dbReference type="SAM" id="Coils"/>
    </source>
</evidence>
<evidence type="ECO:0000313" key="3">
    <source>
        <dbReference type="RefSeq" id="XP_013918750.1"/>
    </source>
</evidence>
<dbReference type="AlphaFoldDB" id="A0A6I9Y9I8"/>
<sequence>MRPSERELHELFMEQQQLLEKVESNEKELQNARALAISQPGSISDYKLQELTNQRQSLMANLDTIMNEIQTEFTSESVSLLQPDERELYELSGKREEILGKLEFVQKDLVEASNFAAVNPGEISDYMLHDLSEEKRRLIEELEQTTINLLKAKSIASEKGIIGKSIEKELYDLSMKKKELQEKLQSNEKEIEEAQILASIHPGIINEHALQKLVKTKRRLTIDLKATVHDIQKAEHVLEMAQIKRSEEMIQKERSLNHLLKKKELLQKRLHSNWTELEDVQALMAAKPGYIKEYKVQLLTDERNNVYKELKEVFQDILALQQGVSEKFPDRRYGEKELYTLSDKKERLLENLKRLQEAQALAATQRGSVGEAKQKELTEQRKYLTAELDTIVKNIERVERSTSGILLDIGASEKDLHELLEKKFEILEDLAVNQKELLEVQVLAAIHPDSTCDFKLQDLTTKNRHLTEYLEATVQDIQEIHEIPKGFSETIIITRPSEEELHVLSKKKECLLENLESKKKELKEAETLEISQPGTVSAHTLQELNEQRRHLTVELESTVDDIQKIEDRASEEALMKRSEEMKLHKLRAWKKLLLQHLESNLKLQEEIQAMEPDNTTENKIEELHEQRKVLIENLETVVEDINDMKNYISETGGIIKYVDSDLETLHQKKEMFLECLEINLNNLQEAQIVAVTNPSSINEQKVINLTNERKLLVAGLEAVIQDLQDMQDSTKEKVKKSKKQFLEQLCEQKGLLLEKLSSNLKDLKQAQALAADQPGSINEQKIQEFNEQRRLLSIGLEGIVQNIQNVENLKSSRTELLTPYGLLIDAIDLCLLGKELKISEIRIK</sequence>